<dbReference type="GO" id="GO:0071949">
    <property type="term" value="F:FAD binding"/>
    <property type="evidence" value="ECO:0007669"/>
    <property type="project" value="InterPro"/>
</dbReference>
<dbReference type="AlphaFoldDB" id="A0A9X0R3Z1"/>
<dbReference type="Pfam" id="PF01494">
    <property type="entry name" value="FAD_binding_3"/>
    <property type="match status" value="1"/>
</dbReference>
<keyword evidence="5" id="KW-0560">Oxidoreductase</keyword>
<dbReference type="InterPro" id="IPR036188">
    <property type="entry name" value="FAD/NAD-bd_sf"/>
</dbReference>
<dbReference type="PRINTS" id="PR00420">
    <property type="entry name" value="RNGMNOXGNASE"/>
</dbReference>
<protein>
    <submittedName>
        <fullName evidence="5">FAD-dependent monooxygenase</fullName>
    </submittedName>
</protein>
<name>A0A9X0R3Z1_9PROT</name>
<dbReference type="PANTHER" id="PTHR43004:SF19">
    <property type="entry name" value="BINDING MONOOXYGENASE, PUTATIVE (JCVI)-RELATED"/>
    <property type="match status" value="1"/>
</dbReference>
<dbReference type="Pfam" id="PF21274">
    <property type="entry name" value="Rng_hyd_C"/>
    <property type="match status" value="1"/>
</dbReference>
<dbReference type="GO" id="GO:0016709">
    <property type="term" value="F:oxidoreductase activity, acting on paired donors, with incorporation or reduction of molecular oxygen, NAD(P)H as one donor, and incorporation of one atom of oxygen"/>
    <property type="evidence" value="ECO:0007669"/>
    <property type="project" value="UniProtKB-ARBA"/>
</dbReference>
<evidence type="ECO:0000256" key="1">
    <source>
        <dbReference type="ARBA" id="ARBA00001974"/>
    </source>
</evidence>
<dbReference type="InterPro" id="IPR050641">
    <property type="entry name" value="RIFMO-like"/>
</dbReference>
<sequence>MLDVPVLIVGGGPVGLTASLLLSRFGIRSLLVERHAGTARVPKARGINARTMEMYRQLGLEADIRAAGLSAQSTGLIVWTESLAGREIERRVPGRALAKNLAMTPTTNCLCAQDDLEPVLRRHAEAEGLGDVRFATELTALRPDASGVSAAITDRASGATTEVRARWLIAADGAQSPTRRQLGIRMFGEEKVYDSVNILFRADLSPWVKDRPAALYFVEQPSLRGTFLTINARDRWGFLIHSLSHYGFGPSDFTPELCISLVRQAAGLPDLPVEVLGTSVWEASATVAERYRQGRVLLAGDAAHEMPPTGGFGMNTGVQDALNLCWKLTAVLRGEAGERLLDSYDAERRPLAELTTRTSLANALSMGRTARQSSAVLPRREFLNEQGLIFGMTYESDAVVPDGTPLVQPEDPVTEYLPNARPGARAPHVWLQRGAERVSTIELLGNRFVLLAGRDGAAWAEAARSLAGGPPVVAHVIGQELAEAEADWHDAYGVAAGGAVLVRPDGYVAWRSRGGAADPQATLRTVFDRLLARETVPA</sequence>
<dbReference type="RefSeq" id="WP_186772744.1">
    <property type="nucleotide sequence ID" value="NZ_JACOMF010000039.1"/>
</dbReference>
<dbReference type="Gene3D" id="3.40.30.120">
    <property type="match status" value="1"/>
</dbReference>
<comment type="cofactor">
    <cofactor evidence="1">
        <name>FAD</name>
        <dbReference type="ChEBI" id="CHEBI:57692"/>
    </cofactor>
</comment>
<dbReference type="Gene3D" id="3.50.50.60">
    <property type="entry name" value="FAD/NAD(P)-binding domain"/>
    <property type="match status" value="1"/>
</dbReference>
<organism evidence="5 6">
    <name type="scientific">Siccirubricoccus deserti</name>
    <dbReference type="NCBI Taxonomy" id="2013562"/>
    <lineage>
        <taxon>Bacteria</taxon>
        <taxon>Pseudomonadati</taxon>
        <taxon>Pseudomonadota</taxon>
        <taxon>Alphaproteobacteria</taxon>
        <taxon>Acetobacterales</taxon>
        <taxon>Roseomonadaceae</taxon>
        <taxon>Siccirubricoccus</taxon>
    </lineage>
</organism>
<evidence type="ECO:0000256" key="2">
    <source>
        <dbReference type="ARBA" id="ARBA00022630"/>
    </source>
</evidence>
<dbReference type="PANTHER" id="PTHR43004">
    <property type="entry name" value="TRK SYSTEM POTASSIUM UPTAKE PROTEIN"/>
    <property type="match status" value="1"/>
</dbReference>
<evidence type="ECO:0000313" key="6">
    <source>
        <dbReference type="Proteomes" id="UP000600101"/>
    </source>
</evidence>
<proteinExistence type="predicted"/>
<keyword evidence="2" id="KW-0285">Flavoprotein</keyword>
<keyword evidence="3" id="KW-0274">FAD</keyword>
<accession>A0A9X0R3Z1</accession>
<reference evidence="5" key="1">
    <citation type="submission" date="2020-08" db="EMBL/GenBank/DDBJ databases">
        <authorList>
            <person name="Hu Y."/>
            <person name="Nguyen S.V."/>
            <person name="Li F."/>
            <person name="Fanning S."/>
        </authorList>
    </citation>
    <scope>NUCLEOTIDE SEQUENCE</scope>
    <source>
        <strain evidence="5">SYSU D8009</strain>
    </source>
</reference>
<evidence type="ECO:0000256" key="3">
    <source>
        <dbReference type="ARBA" id="ARBA00022827"/>
    </source>
</evidence>
<dbReference type="InterPro" id="IPR002938">
    <property type="entry name" value="FAD-bd"/>
</dbReference>
<feature type="domain" description="FAD-binding" evidence="4">
    <location>
        <begin position="3"/>
        <end position="357"/>
    </location>
</feature>
<dbReference type="EMBL" id="JACOMF010000039">
    <property type="protein sequence ID" value="MBC4017988.1"/>
    <property type="molecule type" value="Genomic_DNA"/>
</dbReference>
<evidence type="ECO:0000259" key="4">
    <source>
        <dbReference type="Pfam" id="PF01494"/>
    </source>
</evidence>
<gene>
    <name evidence="5" type="ORF">H7965_22050</name>
</gene>
<keyword evidence="6" id="KW-1185">Reference proteome</keyword>
<evidence type="ECO:0000313" key="5">
    <source>
        <dbReference type="EMBL" id="MBC4017988.1"/>
    </source>
</evidence>
<dbReference type="Gene3D" id="3.30.9.10">
    <property type="entry name" value="D-Amino Acid Oxidase, subunit A, domain 2"/>
    <property type="match status" value="1"/>
</dbReference>
<dbReference type="SUPFAM" id="SSF51905">
    <property type="entry name" value="FAD/NAD(P)-binding domain"/>
    <property type="match status" value="1"/>
</dbReference>
<dbReference type="Proteomes" id="UP000600101">
    <property type="component" value="Unassembled WGS sequence"/>
</dbReference>
<comment type="caution">
    <text evidence="5">The sequence shown here is derived from an EMBL/GenBank/DDBJ whole genome shotgun (WGS) entry which is preliminary data.</text>
</comment>
<keyword evidence="5" id="KW-0503">Monooxygenase</keyword>